<name>A0A6I2GGN2_9LACT</name>
<dbReference type="InterPro" id="IPR037185">
    <property type="entry name" value="EmrE-like"/>
</dbReference>
<comment type="similarity">
    <text evidence="2">Belongs to the EamA transporter family.</text>
</comment>
<dbReference type="InterPro" id="IPR000620">
    <property type="entry name" value="EamA_dom"/>
</dbReference>
<keyword evidence="4 7" id="KW-0812">Transmembrane</keyword>
<feature type="transmembrane region" description="Helical" evidence="7">
    <location>
        <begin position="253"/>
        <end position="270"/>
    </location>
</feature>
<dbReference type="GO" id="GO:0005886">
    <property type="term" value="C:plasma membrane"/>
    <property type="evidence" value="ECO:0007669"/>
    <property type="project" value="UniProtKB-SubCell"/>
</dbReference>
<evidence type="ECO:0000256" key="1">
    <source>
        <dbReference type="ARBA" id="ARBA00004651"/>
    </source>
</evidence>
<evidence type="ECO:0000256" key="6">
    <source>
        <dbReference type="ARBA" id="ARBA00023136"/>
    </source>
</evidence>
<evidence type="ECO:0000313" key="9">
    <source>
        <dbReference type="EMBL" id="MRI86286.1"/>
    </source>
</evidence>
<feature type="transmembrane region" description="Helical" evidence="7">
    <location>
        <begin position="276"/>
        <end position="295"/>
    </location>
</feature>
<feature type="transmembrane region" description="Helical" evidence="7">
    <location>
        <begin position="158"/>
        <end position="177"/>
    </location>
</feature>
<dbReference type="Proteomes" id="UP000430975">
    <property type="component" value="Unassembled WGS sequence"/>
</dbReference>
<feature type="transmembrane region" description="Helical" evidence="7">
    <location>
        <begin position="189"/>
        <end position="210"/>
    </location>
</feature>
<evidence type="ECO:0000259" key="8">
    <source>
        <dbReference type="Pfam" id="PF00892"/>
    </source>
</evidence>
<comment type="subcellular location">
    <subcellularLocation>
        <location evidence="1">Cell membrane</location>
        <topology evidence="1">Multi-pass membrane protein</topology>
    </subcellularLocation>
</comment>
<dbReference type="Pfam" id="PF00892">
    <property type="entry name" value="EamA"/>
    <property type="match status" value="2"/>
</dbReference>
<dbReference type="RefSeq" id="WP_153863979.1">
    <property type="nucleotide sequence ID" value="NZ_WJQS01000011.1"/>
</dbReference>
<feature type="domain" description="EamA" evidence="8">
    <location>
        <begin position="161"/>
        <end position="292"/>
    </location>
</feature>
<feature type="transmembrane region" description="Helical" evidence="7">
    <location>
        <begin position="101"/>
        <end position="121"/>
    </location>
</feature>
<keyword evidence="6 7" id="KW-0472">Membrane</keyword>
<dbReference type="PANTHER" id="PTHR32322:SF18">
    <property type="entry name" value="S-ADENOSYLMETHIONINE_S-ADENOSYLHOMOCYSTEINE TRANSPORTER"/>
    <property type="match status" value="1"/>
</dbReference>
<feature type="transmembrane region" description="Helical" evidence="7">
    <location>
        <begin position="222"/>
        <end position="246"/>
    </location>
</feature>
<comment type="caution">
    <text evidence="9">The sequence shown here is derived from an EMBL/GenBank/DDBJ whole genome shotgun (WGS) entry which is preliminary data.</text>
</comment>
<evidence type="ECO:0000256" key="4">
    <source>
        <dbReference type="ARBA" id="ARBA00022692"/>
    </source>
</evidence>
<protein>
    <submittedName>
        <fullName evidence="9">EamA family transporter</fullName>
    </submittedName>
</protein>
<keyword evidence="3" id="KW-1003">Cell membrane</keyword>
<dbReference type="AlphaFoldDB" id="A0A6I2GGN2"/>
<evidence type="ECO:0000256" key="7">
    <source>
        <dbReference type="SAM" id="Phobius"/>
    </source>
</evidence>
<evidence type="ECO:0000256" key="3">
    <source>
        <dbReference type="ARBA" id="ARBA00022475"/>
    </source>
</evidence>
<dbReference type="InterPro" id="IPR050638">
    <property type="entry name" value="AA-Vitamin_Transporters"/>
</dbReference>
<dbReference type="SUPFAM" id="SSF103481">
    <property type="entry name" value="Multidrug resistance efflux transporter EmrE"/>
    <property type="match status" value="2"/>
</dbReference>
<organism evidence="9 10">
    <name type="scientific">Fundicoccus ignavus</name>
    <dbReference type="NCBI Taxonomy" id="2664442"/>
    <lineage>
        <taxon>Bacteria</taxon>
        <taxon>Bacillati</taxon>
        <taxon>Bacillota</taxon>
        <taxon>Bacilli</taxon>
        <taxon>Lactobacillales</taxon>
        <taxon>Aerococcaceae</taxon>
        <taxon>Fundicoccus</taxon>
    </lineage>
</organism>
<accession>A0A6I2GGN2</accession>
<feature type="domain" description="EamA" evidence="8">
    <location>
        <begin position="8"/>
        <end position="148"/>
    </location>
</feature>
<evidence type="ECO:0000313" key="10">
    <source>
        <dbReference type="Proteomes" id="UP000430975"/>
    </source>
</evidence>
<keyword evidence="5 7" id="KW-1133">Transmembrane helix</keyword>
<feature type="transmembrane region" description="Helical" evidence="7">
    <location>
        <begin position="133"/>
        <end position="152"/>
    </location>
</feature>
<feature type="transmembrane region" description="Helical" evidence="7">
    <location>
        <begin position="43"/>
        <end position="63"/>
    </location>
</feature>
<keyword evidence="10" id="KW-1185">Reference proteome</keyword>
<dbReference type="PANTHER" id="PTHR32322">
    <property type="entry name" value="INNER MEMBRANE TRANSPORTER"/>
    <property type="match status" value="1"/>
</dbReference>
<dbReference type="EMBL" id="WJQS01000011">
    <property type="protein sequence ID" value="MRI86286.1"/>
    <property type="molecule type" value="Genomic_DNA"/>
</dbReference>
<evidence type="ECO:0000256" key="2">
    <source>
        <dbReference type="ARBA" id="ARBA00007362"/>
    </source>
</evidence>
<gene>
    <name evidence="9" type="ORF">GIY09_10565</name>
</gene>
<feature type="transmembrane region" description="Helical" evidence="7">
    <location>
        <begin position="75"/>
        <end position="95"/>
    </location>
</feature>
<sequence length="310" mass="33677">MKQDARKKGLLLAAGGATLWGINGTFADVIFSRLNAPVEWVVGTRLLLAGVLILLYAGLVLKQNVFAIFMKAKDLVSLLLFSSIGMVSCQYLFFLSIGTNGAGLATILQFTSPIFIYVYLVLRKEKQVYPRELLYIAFAFVGVFLIVTKGNLGQLEVSGNGLLIGVGSALGVTFYTLQPRYILKKYGSPLVVGWGMFLGGCVFQFVQPIWQPGFTVDVKVVGYMAFIIVVGTAIAFSAFLASLNYLEPSLSNILAAIEPLVANVLTAIVLQQRWTVVQIVGIVTVLISVILFANYGEKIKRLTTTANVID</sequence>
<reference evidence="9 10" key="1">
    <citation type="submission" date="2019-11" db="EMBL/GenBank/DDBJ databases">
        <title>Characterisation of Fundicoccus ignavus gen. nov. sp. nov., a novel genus of the family Aerococcaceae isolated from bulk tank milk.</title>
        <authorList>
            <person name="Siebert A."/>
            <person name="Huptas C."/>
            <person name="Wenning M."/>
            <person name="Scherer S."/>
            <person name="Doll E.V."/>
        </authorList>
    </citation>
    <scope>NUCLEOTIDE SEQUENCE [LARGE SCALE GENOMIC DNA]</scope>
    <source>
        <strain evidence="9 10">WS4759</strain>
    </source>
</reference>
<evidence type="ECO:0000256" key="5">
    <source>
        <dbReference type="ARBA" id="ARBA00022989"/>
    </source>
</evidence>
<proteinExistence type="inferred from homology"/>